<comment type="caution">
    <text evidence="2">The sequence shown here is derived from an EMBL/GenBank/DDBJ whole genome shotgun (WGS) entry which is preliminary data.</text>
</comment>
<proteinExistence type="predicted"/>
<gene>
    <name evidence="2" type="ORF">ACH429_15165</name>
</gene>
<keyword evidence="3" id="KW-1185">Reference proteome</keyword>
<dbReference type="RefSeq" id="WP_157859073.1">
    <property type="nucleotide sequence ID" value="NZ_JBIRWE010000005.1"/>
</dbReference>
<organism evidence="2 3">
    <name type="scientific">Streptomyces pathocidini</name>
    <dbReference type="NCBI Taxonomy" id="1650571"/>
    <lineage>
        <taxon>Bacteria</taxon>
        <taxon>Bacillati</taxon>
        <taxon>Actinomycetota</taxon>
        <taxon>Actinomycetes</taxon>
        <taxon>Kitasatosporales</taxon>
        <taxon>Streptomycetaceae</taxon>
        <taxon>Streptomyces</taxon>
    </lineage>
</organism>
<accession>A0ABW7UXH0</accession>
<name>A0ABW7UXH0_9ACTN</name>
<reference evidence="2 3" key="1">
    <citation type="submission" date="2024-10" db="EMBL/GenBank/DDBJ databases">
        <title>The Natural Products Discovery Center: Release of the First 8490 Sequenced Strains for Exploring Actinobacteria Biosynthetic Diversity.</title>
        <authorList>
            <person name="Kalkreuter E."/>
            <person name="Kautsar S.A."/>
            <person name="Yang D."/>
            <person name="Bader C.D."/>
            <person name="Teijaro C.N."/>
            <person name="Fluegel L."/>
            <person name="Davis C.M."/>
            <person name="Simpson J.R."/>
            <person name="Lauterbach L."/>
            <person name="Steele A.D."/>
            <person name="Gui C."/>
            <person name="Meng S."/>
            <person name="Li G."/>
            <person name="Viehrig K."/>
            <person name="Ye F."/>
            <person name="Su P."/>
            <person name="Kiefer A.F."/>
            <person name="Nichols A."/>
            <person name="Cepeda A.J."/>
            <person name="Yan W."/>
            <person name="Fan B."/>
            <person name="Jiang Y."/>
            <person name="Adhikari A."/>
            <person name="Zheng C.-J."/>
            <person name="Schuster L."/>
            <person name="Cowan T.M."/>
            <person name="Smanski M.J."/>
            <person name="Chevrette M.G."/>
            <person name="De Carvalho L.P.S."/>
            <person name="Shen B."/>
        </authorList>
    </citation>
    <scope>NUCLEOTIDE SEQUENCE [LARGE SCALE GENOMIC DNA]</scope>
    <source>
        <strain evidence="2 3">NPDC020327</strain>
    </source>
</reference>
<feature type="chain" id="PRO_5046598949" evidence="1">
    <location>
        <begin position="42"/>
        <end position="399"/>
    </location>
</feature>
<evidence type="ECO:0000256" key="1">
    <source>
        <dbReference type="SAM" id="SignalP"/>
    </source>
</evidence>
<dbReference type="InterPro" id="IPR013785">
    <property type="entry name" value="Aldolase_TIM"/>
</dbReference>
<protein>
    <submittedName>
        <fullName evidence="2">Uncharacterized protein</fullName>
    </submittedName>
</protein>
<feature type="signal peptide" evidence="1">
    <location>
        <begin position="1"/>
        <end position="41"/>
    </location>
</feature>
<evidence type="ECO:0000313" key="2">
    <source>
        <dbReference type="EMBL" id="MFI1965428.1"/>
    </source>
</evidence>
<dbReference type="Proteomes" id="UP001611548">
    <property type="component" value="Unassembled WGS sequence"/>
</dbReference>
<dbReference type="EMBL" id="JBIRWE010000005">
    <property type="protein sequence ID" value="MFI1965428.1"/>
    <property type="molecule type" value="Genomic_DNA"/>
</dbReference>
<dbReference type="Gene3D" id="3.20.20.70">
    <property type="entry name" value="Aldolase class I"/>
    <property type="match status" value="1"/>
</dbReference>
<sequence>MQRRNVLSMLRSRYARPLAAAAAALGLAVLPIASSPTSAAAAEAAAGFTVFTNERGANPPGMPQYGAIKSTVVYDVFAFKCNTSGCTANGGPIPTQAVYEAKIKEYMGANQFGGAATAPVVLDFEDIELTQVPTGQAATNAYNLWRQLIEWAHNAAPQAPVCNYGYEGWSNQNHDLVKLLHQDTDGNDKNNLDCFAPRMYWDSGETQTSWSNELNLAVSRDRAMADQPIYPYINPKQLGTGGDYLTGNTWSYIFSELKAKTDGVVIWEPTATTANACAWVSQNSYEMGVITGTSNSGPFTVSATLPSGNCTVQRGTTTTVPVTLTNNTSSTTAATQMQSFADTPGFSGSWKYWNVPALAPGASFSTELPMTIAATQSTSTALLHIKTGLSDNRWAVIVQ</sequence>
<keyword evidence="1" id="KW-0732">Signal</keyword>
<evidence type="ECO:0000313" key="3">
    <source>
        <dbReference type="Proteomes" id="UP001611548"/>
    </source>
</evidence>